<dbReference type="Gene3D" id="1.10.287.1490">
    <property type="match status" value="1"/>
</dbReference>
<evidence type="ECO:0000259" key="6">
    <source>
        <dbReference type="PROSITE" id="PS50001"/>
    </source>
</evidence>
<name>A0ABQ9EQ95_TEGGR</name>
<evidence type="ECO:0000259" key="7">
    <source>
        <dbReference type="PROSITE" id="PS50081"/>
    </source>
</evidence>
<dbReference type="PANTHER" id="PTHR10155">
    <property type="entry name" value="PHOSPHATIDYLINOSITOL 3-KINASE REGULATORY SUBUNIT"/>
    <property type="match status" value="1"/>
</dbReference>
<dbReference type="CDD" id="cd09942">
    <property type="entry name" value="SH2_nSH2_p85_like"/>
    <property type="match status" value="1"/>
</dbReference>
<dbReference type="InterPro" id="IPR001660">
    <property type="entry name" value="SAM"/>
</dbReference>
<dbReference type="Gene3D" id="1.10.555.10">
    <property type="entry name" value="Rho GTPase activation protein"/>
    <property type="match status" value="2"/>
</dbReference>
<proteinExistence type="predicted"/>
<dbReference type="InterPro" id="IPR046349">
    <property type="entry name" value="C1-like_sf"/>
</dbReference>
<feature type="domain" description="SH2" evidence="6">
    <location>
        <begin position="657"/>
        <end position="792"/>
    </location>
</feature>
<dbReference type="CDD" id="cd12923">
    <property type="entry name" value="iSH2_PI3K_IA_R"/>
    <property type="match status" value="1"/>
</dbReference>
<dbReference type="InterPro" id="IPR000980">
    <property type="entry name" value="SH2"/>
</dbReference>
<dbReference type="SMART" id="SM00109">
    <property type="entry name" value="C1"/>
    <property type="match status" value="1"/>
</dbReference>
<evidence type="ECO:0000256" key="1">
    <source>
        <dbReference type="ARBA" id="ARBA00022723"/>
    </source>
</evidence>
<dbReference type="CDD" id="cd20830">
    <property type="entry name" value="C1_PIK3R-like_rpt2"/>
    <property type="match status" value="1"/>
</dbReference>
<keyword evidence="5" id="KW-0175">Coiled coil</keyword>
<dbReference type="PANTHER" id="PTHR10155:SF10">
    <property type="entry name" value="PI3K21B, ISOFORM B"/>
    <property type="match status" value="1"/>
</dbReference>
<dbReference type="SUPFAM" id="SSF48350">
    <property type="entry name" value="GTPase activation domain, GAP"/>
    <property type="match status" value="1"/>
</dbReference>
<gene>
    <name evidence="9" type="ORF">KUTeg_015988</name>
</gene>
<feature type="domain" description="SH2" evidence="6">
    <location>
        <begin position="417"/>
        <end position="510"/>
    </location>
</feature>
<dbReference type="EMBL" id="JARBDR010000813">
    <property type="protein sequence ID" value="KAJ8305443.1"/>
    <property type="molecule type" value="Genomic_DNA"/>
</dbReference>
<dbReference type="PRINTS" id="PR00401">
    <property type="entry name" value="SH2DOMAIN"/>
</dbReference>
<dbReference type="PRINTS" id="PR00678">
    <property type="entry name" value="PI3KINASEP85"/>
</dbReference>
<dbReference type="SUPFAM" id="SSF57889">
    <property type="entry name" value="Cysteine-rich domain"/>
    <property type="match status" value="1"/>
</dbReference>
<dbReference type="InterPro" id="IPR035022">
    <property type="entry name" value="PI3kinase_P85_nSH2"/>
</dbReference>
<keyword evidence="10" id="KW-1185">Reference proteome</keyword>
<keyword evidence="1" id="KW-0479">Metal-binding</keyword>
<dbReference type="Pfam" id="PF07647">
    <property type="entry name" value="SAM_2"/>
    <property type="match status" value="1"/>
</dbReference>
<dbReference type="InterPro" id="IPR032498">
    <property type="entry name" value="PI3K_P85_iSH2"/>
</dbReference>
<feature type="domain" description="Phorbol-ester/DAG-type" evidence="7">
    <location>
        <begin position="161"/>
        <end position="211"/>
    </location>
</feature>
<dbReference type="PROSITE" id="PS50081">
    <property type="entry name" value="ZF_DAG_PE_2"/>
    <property type="match status" value="1"/>
</dbReference>
<dbReference type="InterPro" id="IPR013761">
    <property type="entry name" value="SAM/pointed_sf"/>
</dbReference>
<feature type="domain" description="SAM" evidence="8">
    <location>
        <begin position="67"/>
        <end position="130"/>
    </location>
</feature>
<evidence type="ECO:0000256" key="2">
    <source>
        <dbReference type="ARBA" id="ARBA00022833"/>
    </source>
</evidence>
<dbReference type="Pfam" id="PF00017">
    <property type="entry name" value="SH2"/>
    <property type="match status" value="2"/>
</dbReference>
<evidence type="ECO:0000259" key="8">
    <source>
        <dbReference type="PROSITE" id="PS50105"/>
    </source>
</evidence>
<evidence type="ECO:0000313" key="9">
    <source>
        <dbReference type="EMBL" id="KAJ8305443.1"/>
    </source>
</evidence>
<dbReference type="Proteomes" id="UP001217089">
    <property type="component" value="Unassembled WGS sequence"/>
</dbReference>
<dbReference type="InterPro" id="IPR002219">
    <property type="entry name" value="PKC_DAG/PE"/>
</dbReference>
<protein>
    <recommendedName>
        <fullName evidence="11">Phosphatidylinositol 3-kinase regulatory subunit alpha</fullName>
    </recommendedName>
</protein>
<evidence type="ECO:0008006" key="11">
    <source>
        <dbReference type="Google" id="ProtNLM"/>
    </source>
</evidence>
<evidence type="ECO:0000313" key="10">
    <source>
        <dbReference type="Proteomes" id="UP001217089"/>
    </source>
</evidence>
<accession>A0ABQ9EQ95</accession>
<dbReference type="SMART" id="SM00252">
    <property type="entry name" value="SH2"/>
    <property type="match status" value="2"/>
</dbReference>
<reference evidence="9 10" key="1">
    <citation type="submission" date="2022-12" db="EMBL/GenBank/DDBJ databases">
        <title>Chromosome-level genome of Tegillarca granosa.</title>
        <authorList>
            <person name="Kim J."/>
        </authorList>
    </citation>
    <scope>NUCLEOTIDE SEQUENCE [LARGE SCALE GENOMIC DNA]</scope>
    <source>
        <strain evidence="9">Teg-2019</strain>
        <tissue evidence="9">Adductor muscle</tissue>
    </source>
</reference>
<dbReference type="Gene3D" id="3.30.505.10">
    <property type="entry name" value="SH2 domain"/>
    <property type="match status" value="2"/>
</dbReference>
<keyword evidence="2" id="KW-0862">Zinc</keyword>
<dbReference type="CDD" id="cd09487">
    <property type="entry name" value="SAM_superfamily"/>
    <property type="match status" value="1"/>
</dbReference>
<sequence>MKILQNSGKDYIWGTGLVGRRCEGCGKCCHIVCWSARKNQHCRRGSELGQNANQQMLHDANVSIENWTVQDVINWMAAINIYRYAQLFREKNITGAHLKTMDEDKLREMGIKDEFHQKTLLVCIDELCGNDVDSSPYATGLPPPGQIVEMEAASCGAAQSEHRFAEYSFSSLQRCHLCDKFLYGLMRQGLQCRECGICCHRFCSTSRQSECDVPQLERLRRPSFSQNTSFGAELQEEVSKCHLEAPWVIVKCTEEIEKWCQNHQSEALSVYRIFAKTEEVSDIKAEFNMGNPGDMSRNFTDLIEQLPGPHKSTLSYLMAHFLRLWRIQHESGVADGLDKLSHVFCHILLRPPWEKIIEIVDNTKLHIDIFEELLKNGNWGEAQPPSPPPIPPRPRSPVIPEMHTPMTSQEKLKEADWYWGNISREEVNELLRDKPDGTFLVRDATTPKDYTLTLRKGGSNKLIKIYHKDSKYGFVEPLTFDSVVDLIYYYRHNSLAIYNRTLDIKLLHPISKHIAMDVASVEDITQEKRNLHAINQEYLSKMKEYDTYYDQHSKLSQELQLKHQALDAFKETVSVFEEQMDLHTRYHKDAQVHELQKLHENFELLKCRLLSIQESKEALEIEINRKTQQNRALISDMNSLRPEIKRLHRQREQKRKWLLDRGMSTEELDDLLERTEREGPEGDAGNSPLHENERNWLFDYDRSTAEKQLQGCSPGTFLIRYKNDEGCNHALSIVDKHGKVGHCKIYNERNAKYGFSQGHYPHNSLKELVIHYYRESLVEHNKDLDVKLLYPAGATGGSSSGGHNTEYLYFRMHGNQNQVPL</sequence>
<dbReference type="Gene3D" id="3.30.60.20">
    <property type="match status" value="1"/>
</dbReference>
<dbReference type="Gene3D" id="1.10.150.50">
    <property type="entry name" value="Transcription Factor, Ets-1"/>
    <property type="match status" value="1"/>
</dbReference>
<dbReference type="InterPro" id="IPR036860">
    <property type="entry name" value="SH2_dom_sf"/>
</dbReference>
<dbReference type="SMART" id="SM00454">
    <property type="entry name" value="SAM"/>
    <property type="match status" value="1"/>
</dbReference>
<keyword evidence="3 4" id="KW-0727">SH2 domain</keyword>
<dbReference type="InterPro" id="IPR008936">
    <property type="entry name" value="Rho_GTPase_activation_prot"/>
</dbReference>
<comment type="caution">
    <text evidence="9">The sequence shown here is derived from an EMBL/GenBank/DDBJ whole genome shotgun (WGS) entry which is preliminary data.</text>
</comment>
<organism evidence="9 10">
    <name type="scientific">Tegillarca granosa</name>
    <name type="common">Malaysian cockle</name>
    <name type="synonym">Anadara granosa</name>
    <dbReference type="NCBI Taxonomy" id="220873"/>
    <lineage>
        <taxon>Eukaryota</taxon>
        <taxon>Metazoa</taxon>
        <taxon>Spiralia</taxon>
        <taxon>Lophotrochozoa</taxon>
        <taxon>Mollusca</taxon>
        <taxon>Bivalvia</taxon>
        <taxon>Autobranchia</taxon>
        <taxon>Pteriomorphia</taxon>
        <taxon>Arcoida</taxon>
        <taxon>Arcoidea</taxon>
        <taxon>Arcidae</taxon>
        <taxon>Tegillarca</taxon>
    </lineage>
</organism>
<feature type="coiled-coil region" evidence="5">
    <location>
        <begin position="609"/>
        <end position="636"/>
    </location>
</feature>
<dbReference type="SUPFAM" id="SSF55550">
    <property type="entry name" value="SH2 domain"/>
    <property type="match status" value="2"/>
</dbReference>
<dbReference type="SUPFAM" id="SSF47769">
    <property type="entry name" value="SAM/Pointed domain"/>
    <property type="match status" value="1"/>
</dbReference>
<dbReference type="Pfam" id="PF00130">
    <property type="entry name" value="C1_1"/>
    <property type="match status" value="1"/>
</dbReference>
<evidence type="ECO:0000256" key="3">
    <source>
        <dbReference type="ARBA" id="ARBA00022999"/>
    </source>
</evidence>
<evidence type="ECO:0000256" key="4">
    <source>
        <dbReference type="PROSITE-ProRule" id="PRU00191"/>
    </source>
</evidence>
<dbReference type="PROSITE" id="PS50105">
    <property type="entry name" value="SAM_DOMAIN"/>
    <property type="match status" value="1"/>
</dbReference>
<dbReference type="PROSITE" id="PS00479">
    <property type="entry name" value="ZF_DAG_PE_1"/>
    <property type="match status" value="1"/>
</dbReference>
<dbReference type="PROSITE" id="PS50001">
    <property type="entry name" value="SH2"/>
    <property type="match status" value="2"/>
</dbReference>
<evidence type="ECO:0000256" key="5">
    <source>
        <dbReference type="SAM" id="Coils"/>
    </source>
</evidence>
<dbReference type="Pfam" id="PF16454">
    <property type="entry name" value="PI3K_P85_iSH2"/>
    <property type="match status" value="1"/>
</dbReference>